<comment type="caution">
    <text evidence="1">The sequence shown here is derived from an EMBL/GenBank/DDBJ whole genome shotgun (WGS) entry which is preliminary data.</text>
</comment>
<organism evidence="1 2">
    <name type="scientific">Tanacetum coccineum</name>
    <dbReference type="NCBI Taxonomy" id="301880"/>
    <lineage>
        <taxon>Eukaryota</taxon>
        <taxon>Viridiplantae</taxon>
        <taxon>Streptophyta</taxon>
        <taxon>Embryophyta</taxon>
        <taxon>Tracheophyta</taxon>
        <taxon>Spermatophyta</taxon>
        <taxon>Magnoliopsida</taxon>
        <taxon>eudicotyledons</taxon>
        <taxon>Gunneridae</taxon>
        <taxon>Pentapetalae</taxon>
        <taxon>asterids</taxon>
        <taxon>campanulids</taxon>
        <taxon>Asterales</taxon>
        <taxon>Asteraceae</taxon>
        <taxon>Asteroideae</taxon>
        <taxon>Anthemideae</taxon>
        <taxon>Anthemidinae</taxon>
        <taxon>Tanacetum</taxon>
    </lineage>
</organism>
<reference evidence="1" key="2">
    <citation type="submission" date="2022-01" db="EMBL/GenBank/DDBJ databases">
        <authorList>
            <person name="Yamashiro T."/>
            <person name="Shiraishi A."/>
            <person name="Satake H."/>
            <person name="Nakayama K."/>
        </authorList>
    </citation>
    <scope>NUCLEOTIDE SEQUENCE</scope>
</reference>
<protein>
    <submittedName>
        <fullName evidence="1">Uncharacterized protein</fullName>
    </submittedName>
</protein>
<evidence type="ECO:0000313" key="2">
    <source>
        <dbReference type="Proteomes" id="UP001151760"/>
    </source>
</evidence>
<reference evidence="1" key="1">
    <citation type="journal article" date="2022" name="Int. J. Mol. Sci.">
        <title>Draft Genome of Tanacetum Coccineum: Genomic Comparison of Closely Related Tanacetum-Family Plants.</title>
        <authorList>
            <person name="Yamashiro T."/>
            <person name="Shiraishi A."/>
            <person name="Nakayama K."/>
            <person name="Satake H."/>
        </authorList>
    </citation>
    <scope>NUCLEOTIDE SEQUENCE</scope>
</reference>
<accession>A0ABQ5AW71</accession>
<keyword evidence="2" id="KW-1185">Reference proteome</keyword>
<dbReference type="EMBL" id="BQNB010012579">
    <property type="protein sequence ID" value="GJT05339.1"/>
    <property type="molecule type" value="Genomic_DNA"/>
</dbReference>
<proteinExistence type="predicted"/>
<dbReference type="Proteomes" id="UP001151760">
    <property type="component" value="Unassembled WGS sequence"/>
</dbReference>
<name>A0ABQ5AW71_9ASTR</name>
<gene>
    <name evidence="1" type="ORF">Tco_0839801</name>
</gene>
<evidence type="ECO:0000313" key="1">
    <source>
        <dbReference type="EMBL" id="GJT05339.1"/>
    </source>
</evidence>
<sequence>MAIQAGWSKGLSEGRTVAQNMSVLHGVENFDAYSDKKLSPMYDKLFKKEYPYVMRLANGFRHSVADLLKVHPGPAPFEGNSALTISKALG</sequence>